<keyword evidence="6" id="KW-0631">Potassium channel</keyword>
<dbReference type="PANTHER" id="PTHR31462:SF5">
    <property type="entry name" value="ENDOSOMAL_LYSOSOMAL PROTON CHANNEL TMEM175"/>
    <property type="match status" value="1"/>
</dbReference>
<keyword evidence="15" id="KW-1185">Reference proteome</keyword>
<comment type="catalytic activity">
    <reaction evidence="12">
        <text>K(+)(in) = K(+)(out)</text>
        <dbReference type="Rhea" id="RHEA:29463"/>
        <dbReference type="ChEBI" id="CHEBI:29103"/>
    </reaction>
</comment>
<evidence type="ECO:0000256" key="3">
    <source>
        <dbReference type="ARBA" id="ARBA00022448"/>
    </source>
</evidence>
<evidence type="ECO:0000256" key="8">
    <source>
        <dbReference type="ARBA" id="ARBA00022989"/>
    </source>
</evidence>
<keyword evidence="11" id="KW-0407">Ion channel</keyword>
<comment type="similarity">
    <text evidence="2">Belongs to the TMEM175 family.</text>
</comment>
<dbReference type="RefSeq" id="WP_131850095.1">
    <property type="nucleotide sequence ID" value="NZ_SKFH01000001.1"/>
</dbReference>
<dbReference type="GO" id="GO:0016020">
    <property type="term" value="C:membrane"/>
    <property type="evidence" value="ECO:0007669"/>
    <property type="project" value="UniProtKB-SubCell"/>
</dbReference>
<feature type="transmembrane region" description="Helical" evidence="13">
    <location>
        <begin position="88"/>
        <end position="106"/>
    </location>
</feature>
<evidence type="ECO:0000256" key="12">
    <source>
        <dbReference type="ARBA" id="ARBA00034430"/>
    </source>
</evidence>
<dbReference type="GO" id="GO:0005267">
    <property type="term" value="F:potassium channel activity"/>
    <property type="evidence" value="ECO:0007669"/>
    <property type="project" value="UniProtKB-KW"/>
</dbReference>
<evidence type="ECO:0000256" key="6">
    <source>
        <dbReference type="ARBA" id="ARBA00022826"/>
    </source>
</evidence>
<name>A0A4R4E5I2_9BACT</name>
<dbReference type="EMBL" id="SKFH01000001">
    <property type="protein sequence ID" value="TCZ74739.1"/>
    <property type="molecule type" value="Genomic_DNA"/>
</dbReference>
<evidence type="ECO:0000313" key="15">
    <source>
        <dbReference type="Proteomes" id="UP000295164"/>
    </source>
</evidence>
<evidence type="ECO:0000256" key="4">
    <source>
        <dbReference type="ARBA" id="ARBA00022538"/>
    </source>
</evidence>
<accession>A0A4R4E5I2</accession>
<evidence type="ECO:0000256" key="11">
    <source>
        <dbReference type="ARBA" id="ARBA00023303"/>
    </source>
</evidence>
<keyword evidence="5 13" id="KW-0812">Transmembrane</keyword>
<evidence type="ECO:0000313" key="14">
    <source>
        <dbReference type="EMBL" id="TCZ74739.1"/>
    </source>
</evidence>
<evidence type="ECO:0000256" key="9">
    <source>
        <dbReference type="ARBA" id="ARBA00023065"/>
    </source>
</evidence>
<dbReference type="GO" id="GO:0015252">
    <property type="term" value="F:proton channel activity"/>
    <property type="evidence" value="ECO:0007669"/>
    <property type="project" value="InterPro"/>
</dbReference>
<dbReference type="PANTHER" id="PTHR31462">
    <property type="entry name" value="ENDOSOMAL/LYSOSOMAL POTASSIUM CHANNEL TMEM175"/>
    <property type="match status" value="1"/>
</dbReference>
<keyword evidence="3" id="KW-0813">Transport</keyword>
<dbReference type="Pfam" id="PF06736">
    <property type="entry name" value="TMEM175"/>
    <property type="match status" value="1"/>
</dbReference>
<proteinExistence type="inferred from homology"/>
<feature type="transmembrane region" description="Helical" evidence="13">
    <location>
        <begin position="112"/>
        <end position="131"/>
    </location>
</feature>
<keyword evidence="7" id="KW-0630">Potassium</keyword>
<keyword evidence="4" id="KW-0633">Potassium transport</keyword>
<dbReference type="OrthoDB" id="7626281at2"/>
<evidence type="ECO:0000256" key="5">
    <source>
        <dbReference type="ARBA" id="ARBA00022692"/>
    </source>
</evidence>
<organism evidence="14 15">
    <name type="scientific">Flaviaesturariibacter aridisoli</name>
    <dbReference type="NCBI Taxonomy" id="2545761"/>
    <lineage>
        <taxon>Bacteria</taxon>
        <taxon>Pseudomonadati</taxon>
        <taxon>Bacteroidota</taxon>
        <taxon>Chitinophagia</taxon>
        <taxon>Chitinophagales</taxon>
        <taxon>Chitinophagaceae</taxon>
        <taxon>Flaviaestuariibacter</taxon>
    </lineage>
</organism>
<evidence type="ECO:0000256" key="13">
    <source>
        <dbReference type="SAM" id="Phobius"/>
    </source>
</evidence>
<feature type="transmembrane region" description="Helical" evidence="13">
    <location>
        <begin position="49"/>
        <end position="67"/>
    </location>
</feature>
<sequence>MKITTTRLETFTDGVVAILITVMVLQMRLPEVDGHHTAAQIIHHLHKLLPYFITYAFSFMMIGIYWTNHHHLFHLLEHTDTQLVWQNFLFLFLLSLIPLTTVLVGANPWLPLSAALYGGLLLLTSASFFLMRHYTLKKKLLHKDRDPELTRTITLVSKKARHKSLIGMCCYAGAVPLAWVNLHLSYCLCLIPPVIFFIPVGIDNERLAEKVAEKNS</sequence>
<comment type="caution">
    <text evidence="14">The sequence shown here is derived from an EMBL/GenBank/DDBJ whole genome shotgun (WGS) entry which is preliminary data.</text>
</comment>
<protein>
    <submittedName>
        <fullName evidence="14">DUF1211 domain-containing protein</fullName>
    </submittedName>
</protein>
<evidence type="ECO:0000256" key="10">
    <source>
        <dbReference type="ARBA" id="ARBA00023136"/>
    </source>
</evidence>
<keyword evidence="10 13" id="KW-0472">Membrane</keyword>
<keyword evidence="9" id="KW-0406">Ion transport</keyword>
<evidence type="ECO:0000256" key="7">
    <source>
        <dbReference type="ARBA" id="ARBA00022958"/>
    </source>
</evidence>
<gene>
    <name evidence="14" type="ORF">E0486_00095</name>
</gene>
<comment type="subcellular location">
    <subcellularLocation>
        <location evidence="1">Membrane</location>
        <topology evidence="1">Multi-pass membrane protein</topology>
    </subcellularLocation>
</comment>
<evidence type="ECO:0000256" key="1">
    <source>
        <dbReference type="ARBA" id="ARBA00004141"/>
    </source>
</evidence>
<dbReference type="InterPro" id="IPR010617">
    <property type="entry name" value="TMEM175-like"/>
</dbReference>
<dbReference type="Proteomes" id="UP000295164">
    <property type="component" value="Unassembled WGS sequence"/>
</dbReference>
<dbReference type="AlphaFoldDB" id="A0A4R4E5I2"/>
<evidence type="ECO:0000256" key="2">
    <source>
        <dbReference type="ARBA" id="ARBA00006920"/>
    </source>
</evidence>
<reference evidence="14 15" key="1">
    <citation type="submission" date="2019-03" db="EMBL/GenBank/DDBJ databases">
        <authorList>
            <person name="Kim M.K.M."/>
        </authorList>
    </citation>
    <scope>NUCLEOTIDE SEQUENCE [LARGE SCALE GENOMIC DNA]</scope>
    <source>
        <strain evidence="14 15">17J68-15</strain>
    </source>
</reference>
<keyword evidence="8 13" id="KW-1133">Transmembrane helix</keyword>